<protein>
    <recommendedName>
        <fullName evidence="3">Flagellar protein FliT</fullName>
    </recommendedName>
</protein>
<proteinExistence type="predicted"/>
<dbReference type="AlphaFoldDB" id="A0A559IP94"/>
<evidence type="ECO:0000313" key="1">
    <source>
        <dbReference type="EMBL" id="TVX89445.1"/>
    </source>
</evidence>
<evidence type="ECO:0008006" key="3">
    <source>
        <dbReference type="Google" id="ProtNLM"/>
    </source>
</evidence>
<organism evidence="1 2">
    <name type="scientific">Paenibacillus agilis</name>
    <dbReference type="NCBI Taxonomy" id="3020863"/>
    <lineage>
        <taxon>Bacteria</taxon>
        <taxon>Bacillati</taxon>
        <taxon>Bacillota</taxon>
        <taxon>Bacilli</taxon>
        <taxon>Bacillales</taxon>
        <taxon>Paenibacillaceae</taxon>
        <taxon>Paenibacillus</taxon>
    </lineage>
</organism>
<comment type="caution">
    <text evidence="1">The sequence shown here is derived from an EMBL/GenBank/DDBJ whole genome shotgun (WGS) entry which is preliminary data.</text>
</comment>
<reference evidence="1 2" key="1">
    <citation type="submission" date="2019-07" db="EMBL/GenBank/DDBJ databases">
        <authorList>
            <person name="Kim J."/>
        </authorList>
    </citation>
    <scope>NUCLEOTIDE SEQUENCE [LARGE SCALE GENOMIC DNA]</scope>
    <source>
        <strain evidence="1 2">N4</strain>
    </source>
</reference>
<accession>A0A559IP94</accession>
<dbReference type="RefSeq" id="WP_144991949.1">
    <property type="nucleotide sequence ID" value="NZ_VNJK01000002.1"/>
</dbReference>
<sequence>MSLSNNGKDWVAEWLMQLKDYYLEILKEPSFEAYERVSSHINKCYEELAIYSIGPEHKTELQEIQRYHHQLIDIIQFEQSQLRNKMDLLDRKQAANNQYQRYQASQESFFLDRKQ</sequence>
<gene>
    <name evidence="1" type="ORF">FPZ44_16825</name>
</gene>
<evidence type="ECO:0000313" key="2">
    <source>
        <dbReference type="Proteomes" id="UP000318102"/>
    </source>
</evidence>
<dbReference type="EMBL" id="VNJK01000002">
    <property type="protein sequence ID" value="TVX89445.1"/>
    <property type="molecule type" value="Genomic_DNA"/>
</dbReference>
<keyword evidence="2" id="KW-1185">Reference proteome</keyword>
<dbReference type="Proteomes" id="UP000318102">
    <property type="component" value="Unassembled WGS sequence"/>
</dbReference>
<name>A0A559IP94_9BACL</name>